<feature type="domain" description="ABC transporter" evidence="9">
    <location>
        <begin position="350"/>
        <end position="596"/>
    </location>
</feature>
<keyword evidence="14" id="KW-1185">Reference proteome</keyword>
<dbReference type="EMBL" id="SDJQ01000006">
    <property type="protein sequence ID" value="RXR35958.1"/>
    <property type="molecule type" value="Genomic_DNA"/>
</dbReference>
<dbReference type="STRING" id="1713.GCA_000718325_01322"/>
<evidence type="ECO:0000313" key="13">
    <source>
        <dbReference type="Proteomes" id="UP000289805"/>
    </source>
</evidence>
<dbReference type="Proteomes" id="UP000290517">
    <property type="component" value="Unassembled WGS sequence"/>
</dbReference>
<protein>
    <submittedName>
        <fullName evidence="12">Thiol reductant ABC exporter subunit CydD</fullName>
    </submittedName>
</protein>
<accession>A0A4Q1KZU1</accession>
<feature type="transmembrane region" description="Helical" evidence="8">
    <location>
        <begin position="240"/>
        <end position="267"/>
    </location>
</feature>
<evidence type="ECO:0000313" key="11">
    <source>
        <dbReference type="EMBL" id="RXR28033.1"/>
    </source>
</evidence>
<sequence>MKPLDPRLLRQARAARGYVVLTAVLGLVTAGLVVAQALLVASVLAPAIQGGLTLPDVATPLSWLAAVVVVRAGVAWAQERFALKAATKTVAELREQVVSHAVALGPRWLATGRGPAVATLATRGLDDLEPYMVRYLPQLLLAATVTPATLAVVLGLDWISALIIAVTIPLVPLFMILVGQLTAGTSERRLKVMQRLGSQVLDLLAGLPTLRAFGREHGPEKRVKALGDANRRATMGTLRVAFLSGMVLELLTTLSVALVAVGIGLRLVYGEVGLEPALAVLVLAPEVYLPLRQVGMHFHASTDGIAAANQAFEVLDEPLPPVGTVPAPALAGARLTFDGVSVRAGDRDVLAPAALTAAFGARLTASDTDDASRTGAAPSGTVVALTGPSGSGKTTTALVLLGLLAPDAGRVLVTPAGGEPVDLADVDPTTWWPQVAWVPQRPTLAPGTVRDVVLDGREVPDADLAAAARLSGLDAVLDVLPDGWRTAIGQGGVGLSVGQRQRVALTAALLGDPALVPLVVLDEPTAHLDARGEQAVLDAVRTWRDQGRTVVVVAHRTSLVELADQVVTVSSAPLPPSVPDGAPGADPGAPTPSASSSGAVA</sequence>
<dbReference type="OrthoDB" id="9806127at2"/>
<dbReference type="Gene3D" id="3.40.50.300">
    <property type="entry name" value="P-loop containing nucleotide triphosphate hydrolases"/>
    <property type="match status" value="1"/>
</dbReference>
<dbReference type="PANTHER" id="PTHR24221">
    <property type="entry name" value="ATP-BINDING CASSETTE SUB-FAMILY B"/>
    <property type="match status" value="1"/>
</dbReference>
<dbReference type="CDD" id="cd03228">
    <property type="entry name" value="ABCC_MRP_Like"/>
    <property type="match status" value="1"/>
</dbReference>
<evidence type="ECO:0000256" key="4">
    <source>
        <dbReference type="ARBA" id="ARBA00022840"/>
    </source>
</evidence>
<evidence type="ECO:0000259" key="10">
    <source>
        <dbReference type="PROSITE" id="PS50929"/>
    </source>
</evidence>
<evidence type="ECO:0000313" key="14">
    <source>
        <dbReference type="Proteomes" id="UP000290517"/>
    </source>
</evidence>
<dbReference type="InterPro" id="IPR027417">
    <property type="entry name" value="P-loop_NTPase"/>
</dbReference>
<evidence type="ECO:0000256" key="2">
    <source>
        <dbReference type="ARBA" id="ARBA00022692"/>
    </source>
</evidence>
<comment type="caution">
    <text evidence="12">The sequence shown here is derived from an EMBL/GenBank/DDBJ whole genome shotgun (WGS) entry which is preliminary data.</text>
</comment>
<organism evidence="12 13">
    <name type="scientific">Oerskovia turbata</name>
    <dbReference type="NCBI Taxonomy" id="1713"/>
    <lineage>
        <taxon>Bacteria</taxon>
        <taxon>Bacillati</taxon>
        <taxon>Actinomycetota</taxon>
        <taxon>Actinomycetes</taxon>
        <taxon>Micrococcales</taxon>
        <taxon>Cellulomonadaceae</taxon>
        <taxon>Oerskovia</taxon>
    </lineage>
</organism>
<evidence type="ECO:0000259" key="9">
    <source>
        <dbReference type="PROSITE" id="PS50893"/>
    </source>
</evidence>
<dbReference type="CDD" id="cd18584">
    <property type="entry name" value="ABC_6TM_AarD_CydD"/>
    <property type="match status" value="1"/>
</dbReference>
<dbReference type="GO" id="GO:0016887">
    <property type="term" value="F:ATP hydrolysis activity"/>
    <property type="evidence" value="ECO:0007669"/>
    <property type="project" value="InterPro"/>
</dbReference>
<feature type="transmembrane region" description="Helical" evidence="8">
    <location>
        <begin position="20"/>
        <end position="45"/>
    </location>
</feature>
<evidence type="ECO:0000256" key="6">
    <source>
        <dbReference type="ARBA" id="ARBA00023136"/>
    </source>
</evidence>
<dbReference type="Gene3D" id="1.20.1560.10">
    <property type="entry name" value="ABC transporter type 1, transmembrane domain"/>
    <property type="match status" value="1"/>
</dbReference>
<evidence type="ECO:0000256" key="7">
    <source>
        <dbReference type="SAM" id="MobiDB-lite"/>
    </source>
</evidence>
<gene>
    <name evidence="12" type="primary">cydD</name>
    <name evidence="11" type="ORF">EQW73_01690</name>
    <name evidence="12" type="ORF">EQW78_04065</name>
</gene>
<dbReference type="InterPro" id="IPR039421">
    <property type="entry name" value="Type_1_exporter"/>
</dbReference>
<dbReference type="GO" id="GO:0005524">
    <property type="term" value="F:ATP binding"/>
    <property type="evidence" value="ECO:0007669"/>
    <property type="project" value="UniProtKB-KW"/>
</dbReference>
<dbReference type="InterPro" id="IPR014216">
    <property type="entry name" value="ABC_transptr_CydD"/>
</dbReference>
<dbReference type="GO" id="GO:0140359">
    <property type="term" value="F:ABC-type transporter activity"/>
    <property type="evidence" value="ECO:0007669"/>
    <property type="project" value="InterPro"/>
</dbReference>
<dbReference type="Proteomes" id="UP000289805">
    <property type="component" value="Unassembled WGS sequence"/>
</dbReference>
<dbReference type="InterPro" id="IPR011527">
    <property type="entry name" value="ABC1_TM_dom"/>
</dbReference>
<comment type="subcellular location">
    <subcellularLocation>
        <location evidence="1">Cell membrane</location>
        <topology evidence="1">Multi-pass membrane protein</topology>
    </subcellularLocation>
</comment>
<evidence type="ECO:0000313" key="12">
    <source>
        <dbReference type="EMBL" id="RXR35958.1"/>
    </source>
</evidence>
<dbReference type="RefSeq" id="WP_084689898.1">
    <property type="nucleotide sequence ID" value="NZ_JOFV01000005.1"/>
</dbReference>
<feature type="compositionally biased region" description="Low complexity" evidence="7">
    <location>
        <begin position="579"/>
        <end position="601"/>
    </location>
</feature>
<dbReference type="Pfam" id="PF00664">
    <property type="entry name" value="ABC_membrane"/>
    <property type="match status" value="1"/>
</dbReference>
<evidence type="ECO:0000256" key="8">
    <source>
        <dbReference type="SAM" id="Phobius"/>
    </source>
</evidence>
<evidence type="ECO:0000256" key="3">
    <source>
        <dbReference type="ARBA" id="ARBA00022741"/>
    </source>
</evidence>
<keyword evidence="2 8" id="KW-0812">Transmembrane</keyword>
<dbReference type="NCBIfam" id="TIGR02857">
    <property type="entry name" value="CydD"/>
    <property type="match status" value="1"/>
</dbReference>
<dbReference type="SUPFAM" id="SSF90123">
    <property type="entry name" value="ABC transporter transmembrane region"/>
    <property type="match status" value="1"/>
</dbReference>
<keyword evidence="6 8" id="KW-0472">Membrane</keyword>
<feature type="region of interest" description="Disordered" evidence="7">
    <location>
        <begin position="572"/>
        <end position="601"/>
    </location>
</feature>
<keyword evidence="3" id="KW-0547">Nucleotide-binding</keyword>
<dbReference type="PROSITE" id="PS50893">
    <property type="entry name" value="ABC_TRANSPORTER_2"/>
    <property type="match status" value="1"/>
</dbReference>
<dbReference type="SMART" id="SM00382">
    <property type="entry name" value="AAA"/>
    <property type="match status" value="1"/>
</dbReference>
<reference evidence="13 14" key="1">
    <citation type="submission" date="2019-01" db="EMBL/GenBank/DDBJ databases">
        <title>Oerskovia turbata Genome sequencing and assembly.</title>
        <authorList>
            <person name="Dou T."/>
        </authorList>
    </citation>
    <scope>NUCLEOTIDE SEQUENCE [LARGE SCALE GENOMIC DNA]</scope>
    <source>
        <strain evidence="12 13">JCM12123</strain>
        <strain evidence="11 14">JCM3160</strain>
    </source>
</reference>
<dbReference type="GO" id="GO:0042883">
    <property type="term" value="P:cysteine transport"/>
    <property type="evidence" value="ECO:0007669"/>
    <property type="project" value="InterPro"/>
</dbReference>
<name>A0A4Q1KZU1_9CELL</name>
<dbReference type="InterPro" id="IPR036640">
    <property type="entry name" value="ABC1_TM_sf"/>
</dbReference>
<dbReference type="InterPro" id="IPR003593">
    <property type="entry name" value="AAA+_ATPase"/>
</dbReference>
<feature type="transmembrane region" description="Helical" evidence="8">
    <location>
        <begin position="57"/>
        <end position="77"/>
    </location>
</feature>
<dbReference type="SUPFAM" id="SSF52540">
    <property type="entry name" value="P-loop containing nucleoside triphosphate hydrolases"/>
    <property type="match status" value="1"/>
</dbReference>
<keyword evidence="4" id="KW-0067">ATP-binding</keyword>
<feature type="transmembrane region" description="Helical" evidence="8">
    <location>
        <begin position="139"/>
        <end position="156"/>
    </location>
</feature>
<dbReference type="PROSITE" id="PS50929">
    <property type="entry name" value="ABC_TM1F"/>
    <property type="match status" value="1"/>
</dbReference>
<feature type="domain" description="ABC transmembrane type-1" evidence="10">
    <location>
        <begin position="20"/>
        <end position="303"/>
    </location>
</feature>
<proteinExistence type="predicted"/>
<dbReference type="PANTHER" id="PTHR24221:SF590">
    <property type="entry name" value="COMPONENT LINKED WITH THE ASSEMBLY OF CYTOCHROME' TRANSPORT TRANSMEMBRANE ATP-BINDING PROTEIN ABC TRANSPORTER CYDD-RELATED"/>
    <property type="match status" value="1"/>
</dbReference>
<feature type="transmembrane region" description="Helical" evidence="8">
    <location>
        <begin position="162"/>
        <end position="183"/>
    </location>
</feature>
<dbReference type="EMBL" id="SDJR01000001">
    <property type="protein sequence ID" value="RXR28033.1"/>
    <property type="molecule type" value="Genomic_DNA"/>
</dbReference>
<dbReference type="InterPro" id="IPR003439">
    <property type="entry name" value="ABC_transporter-like_ATP-bd"/>
</dbReference>
<evidence type="ECO:0000256" key="1">
    <source>
        <dbReference type="ARBA" id="ARBA00004651"/>
    </source>
</evidence>
<dbReference type="GO" id="GO:0005886">
    <property type="term" value="C:plasma membrane"/>
    <property type="evidence" value="ECO:0007669"/>
    <property type="project" value="UniProtKB-SubCell"/>
</dbReference>
<evidence type="ECO:0000256" key="5">
    <source>
        <dbReference type="ARBA" id="ARBA00022989"/>
    </source>
</evidence>
<dbReference type="Pfam" id="PF00005">
    <property type="entry name" value="ABC_tran"/>
    <property type="match status" value="1"/>
</dbReference>
<dbReference type="AlphaFoldDB" id="A0A4Q1KZU1"/>
<keyword evidence="5 8" id="KW-1133">Transmembrane helix</keyword>